<evidence type="ECO:0000256" key="8">
    <source>
        <dbReference type="ARBA" id="ARBA00022840"/>
    </source>
</evidence>
<dbReference type="InterPro" id="IPR017907">
    <property type="entry name" value="Znf_RING_CS"/>
</dbReference>
<dbReference type="PANTHER" id="PTHR45626">
    <property type="entry name" value="TRANSCRIPTION TERMINATION FACTOR 2-RELATED"/>
    <property type="match status" value="1"/>
</dbReference>
<feature type="domain" description="Helicase ATP-binding" evidence="12">
    <location>
        <begin position="288"/>
        <end position="484"/>
    </location>
</feature>
<dbReference type="PROSITE" id="PS50089">
    <property type="entry name" value="ZF_RING_2"/>
    <property type="match status" value="1"/>
</dbReference>
<feature type="region of interest" description="Disordered" evidence="10">
    <location>
        <begin position="1006"/>
        <end position="1036"/>
    </location>
</feature>
<dbReference type="GO" id="GO:0005524">
    <property type="term" value="F:ATP binding"/>
    <property type="evidence" value="ECO:0007669"/>
    <property type="project" value="UniProtKB-KW"/>
</dbReference>
<feature type="compositionally biased region" description="Basic residues" evidence="10">
    <location>
        <begin position="170"/>
        <end position="179"/>
    </location>
</feature>
<dbReference type="Pfam" id="PF00271">
    <property type="entry name" value="Helicase_C"/>
    <property type="match status" value="1"/>
</dbReference>
<dbReference type="EMBL" id="WWBZ02000022">
    <property type="protein sequence ID" value="KAF4308402.1"/>
    <property type="molecule type" value="Genomic_DNA"/>
</dbReference>
<feature type="compositionally biased region" description="Basic and acidic residues" evidence="10">
    <location>
        <begin position="1"/>
        <end position="14"/>
    </location>
</feature>
<dbReference type="PROSITE" id="PS51192">
    <property type="entry name" value="HELICASE_ATP_BIND_1"/>
    <property type="match status" value="1"/>
</dbReference>
<dbReference type="Gene3D" id="3.40.50.10810">
    <property type="entry name" value="Tandem AAA-ATPase domain"/>
    <property type="match status" value="1"/>
</dbReference>
<evidence type="ECO:0000256" key="5">
    <source>
        <dbReference type="ARBA" id="ARBA00022801"/>
    </source>
</evidence>
<evidence type="ECO:0000259" key="11">
    <source>
        <dbReference type="PROSITE" id="PS50089"/>
    </source>
</evidence>
<dbReference type="Gene3D" id="3.30.40.10">
    <property type="entry name" value="Zinc/RING finger domain, C3HC4 (zinc finger)"/>
    <property type="match status" value="1"/>
</dbReference>
<dbReference type="InterPro" id="IPR050628">
    <property type="entry name" value="SNF2_RAD54_helicase_TF"/>
</dbReference>
<evidence type="ECO:0000256" key="3">
    <source>
        <dbReference type="ARBA" id="ARBA00022741"/>
    </source>
</evidence>
<dbReference type="SUPFAM" id="SSF52540">
    <property type="entry name" value="P-loop containing nucleoside triphosphate hydrolases"/>
    <property type="match status" value="2"/>
</dbReference>
<keyword evidence="15" id="KW-1185">Reference proteome</keyword>
<feature type="compositionally biased region" description="Basic and acidic residues" evidence="10">
    <location>
        <begin position="123"/>
        <end position="136"/>
    </location>
</feature>
<keyword evidence="2" id="KW-0479">Metal-binding</keyword>
<evidence type="ECO:0000256" key="10">
    <source>
        <dbReference type="SAM" id="MobiDB-lite"/>
    </source>
</evidence>
<dbReference type="GO" id="GO:0008094">
    <property type="term" value="F:ATP-dependent activity, acting on DNA"/>
    <property type="evidence" value="ECO:0007669"/>
    <property type="project" value="TreeGrafter"/>
</dbReference>
<dbReference type="GO" id="GO:0008270">
    <property type="term" value="F:zinc ion binding"/>
    <property type="evidence" value="ECO:0007669"/>
    <property type="project" value="UniProtKB-KW"/>
</dbReference>
<evidence type="ECO:0000256" key="2">
    <source>
        <dbReference type="ARBA" id="ARBA00022723"/>
    </source>
</evidence>
<feature type="compositionally biased region" description="Acidic residues" evidence="10">
    <location>
        <begin position="1023"/>
        <end position="1036"/>
    </location>
</feature>
<name>A0A8H4IWD4_9PEZI</name>
<keyword evidence="5" id="KW-0378">Hydrolase</keyword>
<dbReference type="Proteomes" id="UP000572817">
    <property type="component" value="Unassembled WGS sequence"/>
</dbReference>
<feature type="domain" description="RING-type" evidence="11">
    <location>
        <begin position="713"/>
        <end position="758"/>
    </location>
</feature>
<dbReference type="Pfam" id="PF00176">
    <property type="entry name" value="SNF2-rel_dom"/>
    <property type="match status" value="1"/>
</dbReference>
<sequence length="1036" mass="119794">MTETQIKEEEHEPVFFRPLDLNEPGGSKDMPILLDDHDTHPAPAVKSPSPPLTLPSRRADRRGKEQFRLLRKRLREGFSNDGYGPAPSHPAPREPTPYETSIEEEIANLDTRRQEGQADLDEEMMRLELHQMESNRRRQAAVEENYDEESRDGEQSESNDESLFVSEGPRRRKKRKTSKQRPEDPRRHVLGSMMNSNIFQDQAANQDAPDLPEIRETRKADALKQLLNSVSKEHRSKAITEKKELYNASRKFKPAARPDGNGGWKVTGMTSSLKNYQLVGGGFMRERENDEQRPFGGICADSMGLGKTVVMIANIINSRPKKPIPDEPGATLIVLPASLVTQWAREFKKHVKESLKLKVLIYRAGNRPEANDVPEFLARFDAVLTTYYEVQQSYPKTDLPLELQTAEEKNAWWKEYYEEKKGDLHRVKWKRIVLDEAQQIKNFRSRTSLACRALEGNFRWALSGTPIMNSPLELYPYFKFLKVPLTGSFGVFKENYYNHGPNEEPLERLSLMVSRFMIRRTHKDTMFGAPILKLPKASERIHWVKFNNLERGIYEIVHRRMVARVNSFVQENSLERNYRNVLVMLLRLRQMTGNMLMVEVVMKDLLEREDHEKIRELTEIEVPRRDHRRAQLIELRRLLSVLPEEEDPDEEYKDEGTPATTHREATPDTGLMNVPEDRISIGGAHGRTFNFAKYLKDLRKGKQWDEVAERTICVVCRQIPDTPYVTACYHIYCQECLRDHQHECARQGFEHSRCQECQIEYTWAHPCDGFDLDDIISDADDAEINAAEAPVKRWRRKQKGQKKKKKKNNEAEATKTWIEKHGTVLPSAKTIAVKAQILNWLEKDPACKILIYTQFLSMVEIMKKICSMENWSCKEYTGRMSVATRDKALEEFKQGNASILLASLKCGGLGLNITQAKHVISIDPWWNWAVEQQAFCRVFRIGQEAETSMTRFVVEGTIDEKLIAMQDRKQKEIDHIMGDKGERRDAPTMHEMLRLFGQVGRDEEGRPFVAVEDKDTLPRVDANSEDECDDEWADDL</sequence>
<evidence type="ECO:0000256" key="4">
    <source>
        <dbReference type="ARBA" id="ARBA00022771"/>
    </source>
</evidence>
<evidence type="ECO:0000256" key="7">
    <source>
        <dbReference type="ARBA" id="ARBA00022833"/>
    </source>
</evidence>
<dbReference type="InterPro" id="IPR001841">
    <property type="entry name" value="Znf_RING"/>
</dbReference>
<keyword evidence="7" id="KW-0862">Zinc</keyword>
<dbReference type="GO" id="GO:0005634">
    <property type="term" value="C:nucleus"/>
    <property type="evidence" value="ECO:0007669"/>
    <property type="project" value="TreeGrafter"/>
</dbReference>
<evidence type="ECO:0000259" key="12">
    <source>
        <dbReference type="PROSITE" id="PS51192"/>
    </source>
</evidence>
<dbReference type="InterPro" id="IPR000330">
    <property type="entry name" value="SNF2_N"/>
</dbReference>
<feature type="region of interest" description="Disordered" evidence="10">
    <location>
        <begin position="1"/>
        <end position="189"/>
    </location>
</feature>
<dbReference type="SMART" id="SM00490">
    <property type="entry name" value="HELICc"/>
    <property type="match status" value="1"/>
</dbReference>
<dbReference type="InterPro" id="IPR027417">
    <property type="entry name" value="P-loop_NTPase"/>
</dbReference>
<keyword evidence="3" id="KW-0547">Nucleotide-binding</keyword>
<dbReference type="PROSITE" id="PS51194">
    <property type="entry name" value="HELICASE_CTER"/>
    <property type="match status" value="1"/>
</dbReference>
<evidence type="ECO:0000259" key="13">
    <source>
        <dbReference type="PROSITE" id="PS51194"/>
    </source>
</evidence>
<keyword evidence="6" id="KW-0347">Helicase</keyword>
<evidence type="ECO:0000313" key="14">
    <source>
        <dbReference type="EMBL" id="KAF4308402.1"/>
    </source>
</evidence>
<organism evidence="14 15">
    <name type="scientific">Botryosphaeria dothidea</name>
    <dbReference type="NCBI Taxonomy" id="55169"/>
    <lineage>
        <taxon>Eukaryota</taxon>
        <taxon>Fungi</taxon>
        <taxon>Dikarya</taxon>
        <taxon>Ascomycota</taxon>
        <taxon>Pezizomycotina</taxon>
        <taxon>Dothideomycetes</taxon>
        <taxon>Dothideomycetes incertae sedis</taxon>
        <taxon>Botryosphaeriales</taxon>
        <taxon>Botryosphaeriaceae</taxon>
        <taxon>Botryosphaeria</taxon>
    </lineage>
</organism>
<reference evidence="14" key="1">
    <citation type="submission" date="2020-04" db="EMBL/GenBank/DDBJ databases">
        <title>Genome Assembly and Annotation of Botryosphaeria dothidea sdau 11-99, a Latent Pathogen of Apple Fruit Ring Rot in China.</title>
        <authorList>
            <person name="Yu C."/>
            <person name="Diao Y."/>
            <person name="Lu Q."/>
            <person name="Zhao J."/>
            <person name="Cui S."/>
            <person name="Peng C."/>
            <person name="He B."/>
            <person name="Liu H."/>
        </authorList>
    </citation>
    <scope>NUCLEOTIDE SEQUENCE [LARGE SCALE GENOMIC DNA]</scope>
    <source>
        <strain evidence="14">Sdau11-99</strain>
    </source>
</reference>
<dbReference type="SMART" id="SM00487">
    <property type="entry name" value="DEXDc"/>
    <property type="match status" value="1"/>
</dbReference>
<dbReference type="InterPro" id="IPR038718">
    <property type="entry name" value="SNF2-like_sf"/>
</dbReference>
<comment type="caution">
    <text evidence="14">The sequence shown here is derived from an EMBL/GenBank/DDBJ whole genome shotgun (WGS) entry which is preliminary data.</text>
</comment>
<dbReference type="CDD" id="cd18793">
    <property type="entry name" value="SF2_C_SNF"/>
    <property type="match status" value="1"/>
</dbReference>
<protein>
    <submittedName>
        <fullName evidence="14">SNF2-related protein</fullName>
    </submittedName>
</protein>
<feature type="compositionally biased region" description="Basic residues" evidence="10">
    <location>
        <begin position="792"/>
        <end position="807"/>
    </location>
</feature>
<dbReference type="InterPro" id="IPR001650">
    <property type="entry name" value="Helicase_C-like"/>
</dbReference>
<dbReference type="GO" id="GO:0006281">
    <property type="term" value="P:DNA repair"/>
    <property type="evidence" value="ECO:0007669"/>
    <property type="project" value="TreeGrafter"/>
</dbReference>
<feature type="compositionally biased region" description="Acidic residues" evidence="10">
    <location>
        <begin position="144"/>
        <end position="160"/>
    </location>
</feature>
<dbReference type="GO" id="GO:0016787">
    <property type="term" value="F:hydrolase activity"/>
    <property type="evidence" value="ECO:0007669"/>
    <property type="project" value="UniProtKB-KW"/>
</dbReference>
<dbReference type="OrthoDB" id="448448at2759"/>
<dbReference type="InterPro" id="IPR013083">
    <property type="entry name" value="Znf_RING/FYVE/PHD"/>
</dbReference>
<dbReference type="SUPFAM" id="SSF57850">
    <property type="entry name" value="RING/U-box"/>
    <property type="match status" value="1"/>
</dbReference>
<feature type="region of interest" description="Disordered" evidence="10">
    <location>
        <begin position="645"/>
        <end position="674"/>
    </location>
</feature>
<gene>
    <name evidence="14" type="ORF">GTA08_BOTSDO04466</name>
</gene>
<dbReference type="PANTHER" id="PTHR45626:SF17">
    <property type="entry name" value="HELICASE-LIKE TRANSCRIPTION FACTOR"/>
    <property type="match status" value="1"/>
</dbReference>
<comment type="similarity">
    <text evidence="1">Belongs to the SNF2/RAD54 helicase family.</text>
</comment>
<proteinExistence type="inferred from homology"/>
<dbReference type="GO" id="GO:0004386">
    <property type="term" value="F:helicase activity"/>
    <property type="evidence" value="ECO:0007669"/>
    <property type="project" value="UniProtKB-KW"/>
</dbReference>
<feature type="region of interest" description="Disordered" evidence="10">
    <location>
        <begin position="790"/>
        <end position="813"/>
    </location>
</feature>
<feature type="domain" description="Helicase C-terminal" evidence="13">
    <location>
        <begin position="833"/>
        <end position="994"/>
    </location>
</feature>
<dbReference type="InterPro" id="IPR014001">
    <property type="entry name" value="Helicase_ATP-bd"/>
</dbReference>
<dbReference type="Gene3D" id="3.40.50.300">
    <property type="entry name" value="P-loop containing nucleotide triphosphate hydrolases"/>
    <property type="match status" value="1"/>
</dbReference>
<dbReference type="PROSITE" id="PS00518">
    <property type="entry name" value="ZF_RING_1"/>
    <property type="match status" value="1"/>
</dbReference>
<feature type="compositionally biased region" description="Basic and acidic residues" evidence="10">
    <location>
        <begin position="1006"/>
        <end position="1018"/>
    </location>
</feature>
<dbReference type="CDD" id="cd18008">
    <property type="entry name" value="DEXDc_SHPRH-like"/>
    <property type="match status" value="1"/>
</dbReference>
<evidence type="ECO:0000256" key="9">
    <source>
        <dbReference type="PROSITE-ProRule" id="PRU00175"/>
    </source>
</evidence>
<keyword evidence="8" id="KW-0067">ATP-binding</keyword>
<keyword evidence="4 9" id="KW-0863">Zinc-finger</keyword>
<evidence type="ECO:0000256" key="6">
    <source>
        <dbReference type="ARBA" id="ARBA00022806"/>
    </source>
</evidence>
<evidence type="ECO:0000256" key="1">
    <source>
        <dbReference type="ARBA" id="ARBA00007025"/>
    </source>
</evidence>
<dbReference type="AlphaFoldDB" id="A0A8H4IWD4"/>
<accession>A0A8H4IWD4</accession>
<evidence type="ECO:0000313" key="15">
    <source>
        <dbReference type="Proteomes" id="UP000572817"/>
    </source>
</evidence>
<dbReference type="InterPro" id="IPR049730">
    <property type="entry name" value="SNF2/RAD54-like_C"/>
</dbReference>